<dbReference type="GO" id="GO:0005509">
    <property type="term" value="F:calcium ion binding"/>
    <property type="evidence" value="ECO:0007669"/>
    <property type="project" value="InterPro"/>
</dbReference>
<dbReference type="AlphaFoldDB" id="V9L6L1"/>
<dbReference type="PROSITE" id="PS50222">
    <property type="entry name" value="EF_HAND_2"/>
    <property type="match status" value="1"/>
</dbReference>
<feature type="domain" description="EF-hand" evidence="3">
    <location>
        <begin position="142"/>
        <end position="174"/>
    </location>
</feature>
<dbReference type="Pfam" id="PF13499">
    <property type="entry name" value="EF-hand_7"/>
    <property type="match status" value="1"/>
</dbReference>
<dbReference type="InterPro" id="IPR002048">
    <property type="entry name" value="EF_hand_dom"/>
</dbReference>
<dbReference type="InterPro" id="IPR050145">
    <property type="entry name" value="Centrin_CML-like"/>
</dbReference>
<evidence type="ECO:0000256" key="1">
    <source>
        <dbReference type="ARBA" id="ARBA00022737"/>
    </source>
</evidence>
<keyword evidence="1" id="KW-0677">Repeat</keyword>
<dbReference type="SUPFAM" id="SSF47473">
    <property type="entry name" value="EF-hand"/>
    <property type="match status" value="1"/>
</dbReference>
<evidence type="ECO:0000313" key="4">
    <source>
        <dbReference type="EMBL" id="AFP07713.1"/>
    </source>
</evidence>
<dbReference type="PANTHER" id="PTHR23050">
    <property type="entry name" value="CALCIUM BINDING PROTEIN"/>
    <property type="match status" value="1"/>
</dbReference>
<organism evidence="4">
    <name type="scientific">Callorhinchus milii</name>
    <name type="common">Ghost shark</name>
    <dbReference type="NCBI Taxonomy" id="7868"/>
    <lineage>
        <taxon>Eukaryota</taxon>
        <taxon>Metazoa</taxon>
        <taxon>Chordata</taxon>
        <taxon>Craniata</taxon>
        <taxon>Vertebrata</taxon>
        <taxon>Chondrichthyes</taxon>
        <taxon>Holocephali</taxon>
        <taxon>Chimaeriformes</taxon>
        <taxon>Callorhinchidae</taxon>
        <taxon>Callorhinchus</taxon>
    </lineage>
</organism>
<dbReference type="InterPro" id="IPR011992">
    <property type="entry name" value="EF-hand-dom_pair"/>
</dbReference>
<evidence type="ECO:0000259" key="3">
    <source>
        <dbReference type="PROSITE" id="PS50222"/>
    </source>
</evidence>
<proteinExistence type="evidence at transcript level"/>
<sequence>MPLGPGAASFAWDVFFFSGRGLTDCAEFASGRIRSLSGQVFRECDCGGKGYLSGEDLKMAVVTIFGYKPSKMETDRMMAPALGKHLPGMSLDQFLSLMSSKVATQDGYEQTRQIFTAFDVHCRSFLSREDFKRAFASVAPHLPEQTVFEAFRELDWDSDGRVSYKDFETVMSYV</sequence>
<dbReference type="EMBL" id="JW875196">
    <property type="protein sequence ID" value="AFP07713.1"/>
    <property type="molecule type" value="mRNA"/>
</dbReference>
<reference evidence="4" key="1">
    <citation type="journal article" date="2014" name="Nature">
        <title>Elephant shark genome provides unique insights into gnathostome evolution.</title>
        <authorList>
            <consortium name="International Elephant Shark Genome Sequencing Consortium"/>
            <person name="Venkatesh B."/>
            <person name="Lee A.P."/>
            <person name="Ravi V."/>
            <person name="Maurya A.K."/>
            <person name="Lian M.M."/>
            <person name="Swann J.B."/>
            <person name="Ohta Y."/>
            <person name="Flajnik M.F."/>
            <person name="Sutoh Y."/>
            <person name="Kasahara M."/>
            <person name="Hoon S."/>
            <person name="Gangu V."/>
            <person name="Roy S.W."/>
            <person name="Irimia M."/>
            <person name="Korzh V."/>
            <person name="Kondrychyn I."/>
            <person name="Lim Z.W."/>
            <person name="Tay B.H."/>
            <person name="Tohari S."/>
            <person name="Kong K.W."/>
            <person name="Ho S."/>
            <person name="Lorente-Galdos B."/>
            <person name="Quilez J."/>
            <person name="Marques-Bonet T."/>
            <person name="Raney B.J."/>
            <person name="Ingham P.W."/>
            <person name="Tay A."/>
            <person name="Hillier L.W."/>
            <person name="Minx P."/>
            <person name="Boehm T."/>
            <person name="Wilson R.K."/>
            <person name="Brenner S."/>
            <person name="Warren W.C."/>
        </authorList>
    </citation>
    <scope>NUCLEOTIDE SEQUENCE</scope>
    <source>
        <tissue evidence="4">Kidney</tissue>
    </source>
</reference>
<accession>V9L6L1</accession>
<protein>
    <submittedName>
        <fullName evidence="4">EF-hand calcium-binding domain 11</fullName>
    </submittedName>
</protein>
<evidence type="ECO:0000256" key="2">
    <source>
        <dbReference type="ARBA" id="ARBA00022837"/>
    </source>
</evidence>
<dbReference type="FunFam" id="1.10.238.10:FF:000003">
    <property type="entry name" value="Calmodulin A"/>
    <property type="match status" value="1"/>
</dbReference>
<dbReference type="Gene3D" id="1.10.238.10">
    <property type="entry name" value="EF-hand"/>
    <property type="match status" value="1"/>
</dbReference>
<dbReference type="SMART" id="SM00054">
    <property type="entry name" value="EFh"/>
    <property type="match status" value="3"/>
</dbReference>
<name>V9L6L1_CALMI</name>
<keyword evidence="2" id="KW-0106">Calcium</keyword>